<evidence type="ECO:0000313" key="3">
    <source>
        <dbReference type="EMBL" id="QFU97181.1"/>
    </source>
</evidence>
<evidence type="ECO:0000259" key="2">
    <source>
        <dbReference type="SMART" id="SM00458"/>
    </source>
</evidence>
<dbReference type="Proteomes" id="UP000326702">
    <property type="component" value="Chromosome"/>
</dbReference>
<dbReference type="PROSITE" id="PS50231">
    <property type="entry name" value="RICIN_B_LECTIN"/>
    <property type="match status" value="1"/>
</dbReference>
<keyword evidence="3" id="KW-0326">Glycosidase</keyword>
<dbReference type="EC" id="3.2.1.4" evidence="3"/>
<feature type="signal peptide" evidence="1">
    <location>
        <begin position="1"/>
        <end position="31"/>
    </location>
</feature>
<accession>A0A5P9Q6Z7</accession>
<dbReference type="InterPro" id="IPR017853">
    <property type="entry name" value="GH"/>
</dbReference>
<feature type="chain" id="PRO_5038601321" evidence="1">
    <location>
        <begin position="32"/>
        <end position="581"/>
    </location>
</feature>
<dbReference type="SUPFAM" id="SSF51445">
    <property type="entry name" value="(Trans)glycosidases"/>
    <property type="match status" value="1"/>
</dbReference>
<keyword evidence="1" id="KW-0732">Signal</keyword>
<dbReference type="Gene3D" id="2.80.10.50">
    <property type="match status" value="2"/>
</dbReference>
<dbReference type="EMBL" id="CP045529">
    <property type="protein sequence ID" value="QFU97181.1"/>
    <property type="molecule type" value="Genomic_DNA"/>
</dbReference>
<feature type="domain" description="Ricin B lectin" evidence="2">
    <location>
        <begin position="442"/>
        <end position="579"/>
    </location>
</feature>
<dbReference type="PROSITE" id="PS51257">
    <property type="entry name" value="PROKAR_LIPOPROTEIN"/>
    <property type="match status" value="1"/>
</dbReference>
<proteinExistence type="predicted"/>
<dbReference type="InterPro" id="IPR035992">
    <property type="entry name" value="Ricin_B-like_lectins"/>
</dbReference>
<dbReference type="SMART" id="SM00458">
    <property type="entry name" value="RICIN"/>
    <property type="match status" value="1"/>
</dbReference>
<dbReference type="SUPFAM" id="SSF50370">
    <property type="entry name" value="Ricin B-like lectins"/>
    <property type="match status" value="1"/>
</dbReference>
<dbReference type="CDD" id="cd00161">
    <property type="entry name" value="beta-trefoil_Ricin-like"/>
    <property type="match status" value="1"/>
</dbReference>
<sequence length="581" mass="60821">MISTSRGRPAASRTALAVLGAGALACTGVLAASPAQAADASHTLTVHADQPFRSVTHVASGSLYGLADATDPTNALASAIKPSEFVLKPSGGTQQGTGDILVTAAKSKALGAKVVDRLSDYYPGWPYQFSWSTWDDVVRNELAKVNTKTVPNLAAYAPWNEADNTWNSANGSFEDFWTHTYNLIRSIDKTTPIQGPSFSDNISDMENFLTHAKATNTVPDILAWHELESDTKIQGDIEKVQAIESKLGISPRPIDIEEYASPSEVGIPGDLVGYIAKFERYGIRNAELAFWNQSGTLGDLLTSRGGSPNGAYWLYTWYAQQSGNVVTTTPYSSSSIDGEASLSSDGKELSVIFGGGSSGSSAVQINGISSTLAPGGKVHVKLEQTVNTGRTSASSGPSTVSEGDYSVSGGSLNIPVSTNNLNAYRVVLTPAGSSSDGSTINAGTYTIKNVNSGLVLGVQNMSTSWGASVIQWSDSGTSDHLWKVVAAGNGQYKIQNVNSGLVLGVQNASTSAGAAIVQWGDSGTSDHLWTFVSAGNGQYKIRNVNSGLVLGITNASTSTGATALQWNDSGTSDHLWTLTSH</sequence>
<evidence type="ECO:0000313" key="4">
    <source>
        <dbReference type="Proteomes" id="UP000326702"/>
    </source>
</evidence>
<dbReference type="AlphaFoldDB" id="A0A5P9Q6Z7"/>
<reference evidence="3 4" key="1">
    <citation type="submission" date="2019-10" db="EMBL/GenBank/DDBJ databases">
        <title>Genome sequence of Luteimicrobium xylanilyticum HY-24.</title>
        <authorList>
            <person name="Kim D.Y."/>
            <person name="Park H.-Y."/>
        </authorList>
    </citation>
    <scope>NUCLEOTIDE SEQUENCE [LARGE SCALE GENOMIC DNA]</scope>
    <source>
        <strain evidence="3 4">HY-24</strain>
    </source>
</reference>
<protein>
    <submittedName>
        <fullName evidence="3">Cellulase</fullName>
        <ecNumber evidence="3">3.2.1.4</ecNumber>
    </submittedName>
</protein>
<organism evidence="3 4">
    <name type="scientific">Luteimicrobium xylanilyticum</name>
    <dbReference type="NCBI Taxonomy" id="1133546"/>
    <lineage>
        <taxon>Bacteria</taxon>
        <taxon>Bacillati</taxon>
        <taxon>Actinomycetota</taxon>
        <taxon>Actinomycetes</taxon>
        <taxon>Micrococcales</taxon>
        <taxon>Luteimicrobium</taxon>
    </lineage>
</organism>
<keyword evidence="4" id="KW-1185">Reference proteome</keyword>
<dbReference type="GO" id="GO:0008810">
    <property type="term" value="F:cellulase activity"/>
    <property type="evidence" value="ECO:0007669"/>
    <property type="project" value="UniProtKB-EC"/>
</dbReference>
<dbReference type="Gene3D" id="3.20.20.80">
    <property type="entry name" value="Glycosidases"/>
    <property type="match status" value="1"/>
</dbReference>
<dbReference type="Pfam" id="PF14200">
    <property type="entry name" value="RicinB_lectin_2"/>
    <property type="match status" value="2"/>
</dbReference>
<dbReference type="KEGG" id="lxl:KDY119_00675"/>
<name>A0A5P9Q6Z7_9MICO</name>
<evidence type="ECO:0000256" key="1">
    <source>
        <dbReference type="SAM" id="SignalP"/>
    </source>
</evidence>
<gene>
    <name evidence="3" type="ORF">KDY119_00675</name>
</gene>
<dbReference type="InterPro" id="IPR000772">
    <property type="entry name" value="Ricin_B_lectin"/>
</dbReference>
<keyword evidence="3" id="KW-0378">Hydrolase</keyword>